<dbReference type="InterPro" id="IPR003439">
    <property type="entry name" value="ABC_transporter-like_ATP-bd"/>
</dbReference>
<comment type="similarity">
    <text evidence="1">Belongs to the ABC transporter superfamily.</text>
</comment>
<evidence type="ECO:0000259" key="5">
    <source>
        <dbReference type="PROSITE" id="PS50893"/>
    </source>
</evidence>
<evidence type="ECO:0000313" key="7">
    <source>
        <dbReference type="Proteomes" id="UP001595583"/>
    </source>
</evidence>
<evidence type="ECO:0000256" key="3">
    <source>
        <dbReference type="ARBA" id="ARBA00022741"/>
    </source>
</evidence>
<organism evidence="6 7">
    <name type="scientific">Aquamicrobium soli</name>
    <dbReference type="NCBI Taxonomy" id="1811518"/>
    <lineage>
        <taxon>Bacteria</taxon>
        <taxon>Pseudomonadati</taxon>
        <taxon>Pseudomonadota</taxon>
        <taxon>Alphaproteobacteria</taxon>
        <taxon>Hyphomicrobiales</taxon>
        <taxon>Phyllobacteriaceae</taxon>
        <taxon>Aquamicrobium</taxon>
    </lineage>
</organism>
<evidence type="ECO:0000256" key="4">
    <source>
        <dbReference type="ARBA" id="ARBA00022840"/>
    </source>
</evidence>
<dbReference type="InterPro" id="IPR047641">
    <property type="entry name" value="ABC_transpr_MalK/UgpC-like"/>
</dbReference>
<comment type="caution">
    <text evidence="6">The sequence shown here is derived from an EMBL/GenBank/DDBJ whole genome shotgun (WGS) entry which is preliminary data.</text>
</comment>
<keyword evidence="4 6" id="KW-0067">ATP-binding</keyword>
<keyword evidence="7" id="KW-1185">Reference proteome</keyword>
<dbReference type="SUPFAM" id="SSF50331">
    <property type="entry name" value="MOP-like"/>
    <property type="match status" value="1"/>
</dbReference>
<reference evidence="7" key="1">
    <citation type="journal article" date="2019" name="Int. J. Syst. Evol. Microbiol.">
        <title>The Global Catalogue of Microorganisms (GCM) 10K type strain sequencing project: providing services to taxonomists for standard genome sequencing and annotation.</title>
        <authorList>
            <consortium name="The Broad Institute Genomics Platform"/>
            <consortium name="The Broad Institute Genome Sequencing Center for Infectious Disease"/>
            <person name="Wu L."/>
            <person name="Ma J."/>
        </authorList>
    </citation>
    <scope>NUCLEOTIDE SEQUENCE [LARGE SCALE GENOMIC DNA]</scope>
    <source>
        <strain evidence="7">KCTC 52165</strain>
    </source>
</reference>
<proteinExistence type="inferred from homology"/>
<dbReference type="InterPro" id="IPR013611">
    <property type="entry name" value="Transp-assoc_OB_typ2"/>
</dbReference>
<protein>
    <submittedName>
        <fullName evidence="6">ABC transporter ATP-binding protein</fullName>
    </submittedName>
</protein>
<sequence>MSKLEIRDIRKSYGKVETLKGIDIALEDGEFLVLLGPSGCGKSTLLNIIAGLAEATSGDVRIGDRSILGVHPKDRDIAMVFQSYALYPNLDVRRNIGFGLEMRKVPAAERGRAVAEAARLLQIENLLDRKPAQLSGGQRQRVAIGRALVRKPQVFLFDEPLSNLDAKLRLEMRTEVKRLHQMLKTTVVYVTHDQIEAMTLATRIAVMHEGQIEQLGTPEEIYNHPATLYVAGFVGAPPMNMLRAKRERDGLAIDGAEARFPLPARFQNTAHGQGSPLVAGIRPEALHLAAARATPYSFDAIVESVELTGPELLVAARLGAQRITASLPPRTTVRAGETHRFTFDEEALHLFDPATGRALDS</sequence>
<dbReference type="InterPro" id="IPR017871">
    <property type="entry name" value="ABC_transporter-like_CS"/>
</dbReference>
<dbReference type="Gene3D" id="2.40.50.100">
    <property type="match status" value="1"/>
</dbReference>
<dbReference type="PROSITE" id="PS50893">
    <property type="entry name" value="ABC_TRANSPORTER_2"/>
    <property type="match status" value="1"/>
</dbReference>
<dbReference type="NCBIfam" id="NF008653">
    <property type="entry name" value="PRK11650.1"/>
    <property type="match status" value="1"/>
</dbReference>
<dbReference type="RefSeq" id="WP_378220362.1">
    <property type="nucleotide sequence ID" value="NZ_JBHRTK010000012.1"/>
</dbReference>
<dbReference type="Gene3D" id="3.40.50.300">
    <property type="entry name" value="P-loop containing nucleotide triphosphate hydrolases"/>
    <property type="match status" value="1"/>
</dbReference>
<dbReference type="PROSITE" id="PS00211">
    <property type="entry name" value="ABC_TRANSPORTER_1"/>
    <property type="match status" value="1"/>
</dbReference>
<dbReference type="PANTHER" id="PTHR43875:SF14">
    <property type="entry name" value="ABC TRANSPORTER ATP-BINDING PROTEIN"/>
    <property type="match status" value="1"/>
</dbReference>
<dbReference type="Proteomes" id="UP001595583">
    <property type="component" value="Unassembled WGS sequence"/>
</dbReference>
<dbReference type="Gene3D" id="2.40.50.140">
    <property type="entry name" value="Nucleic acid-binding proteins"/>
    <property type="match status" value="1"/>
</dbReference>
<name>A0ABV7KC19_9HYPH</name>
<gene>
    <name evidence="6" type="ORF">ACFOHJ_10025</name>
</gene>
<dbReference type="SMART" id="SM00382">
    <property type="entry name" value="AAA"/>
    <property type="match status" value="1"/>
</dbReference>
<dbReference type="EMBL" id="JBHRTK010000012">
    <property type="protein sequence ID" value="MFC3206546.1"/>
    <property type="molecule type" value="Genomic_DNA"/>
</dbReference>
<dbReference type="InterPro" id="IPR027417">
    <property type="entry name" value="P-loop_NTPase"/>
</dbReference>
<dbReference type="InterPro" id="IPR003593">
    <property type="entry name" value="AAA+_ATPase"/>
</dbReference>
<keyword evidence="3" id="KW-0547">Nucleotide-binding</keyword>
<dbReference type="InterPro" id="IPR008995">
    <property type="entry name" value="Mo/tungstate-bd_C_term_dom"/>
</dbReference>
<dbReference type="GO" id="GO:0005524">
    <property type="term" value="F:ATP binding"/>
    <property type="evidence" value="ECO:0007669"/>
    <property type="project" value="UniProtKB-KW"/>
</dbReference>
<dbReference type="SUPFAM" id="SSF52540">
    <property type="entry name" value="P-loop containing nucleoside triphosphate hydrolases"/>
    <property type="match status" value="1"/>
</dbReference>
<evidence type="ECO:0000256" key="1">
    <source>
        <dbReference type="ARBA" id="ARBA00005417"/>
    </source>
</evidence>
<dbReference type="Pfam" id="PF08402">
    <property type="entry name" value="TOBE_2"/>
    <property type="match status" value="1"/>
</dbReference>
<dbReference type="PANTHER" id="PTHR43875">
    <property type="entry name" value="MALTODEXTRIN IMPORT ATP-BINDING PROTEIN MSMX"/>
    <property type="match status" value="1"/>
</dbReference>
<dbReference type="InterPro" id="IPR012340">
    <property type="entry name" value="NA-bd_OB-fold"/>
</dbReference>
<dbReference type="InterPro" id="IPR015855">
    <property type="entry name" value="ABC_transpr_MalK-like"/>
</dbReference>
<accession>A0ABV7KC19</accession>
<evidence type="ECO:0000313" key="6">
    <source>
        <dbReference type="EMBL" id="MFC3206546.1"/>
    </source>
</evidence>
<dbReference type="CDD" id="cd03301">
    <property type="entry name" value="ABC_MalK_N"/>
    <property type="match status" value="1"/>
</dbReference>
<evidence type="ECO:0000256" key="2">
    <source>
        <dbReference type="ARBA" id="ARBA00022448"/>
    </source>
</evidence>
<dbReference type="Pfam" id="PF00005">
    <property type="entry name" value="ABC_tran"/>
    <property type="match status" value="1"/>
</dbReference>
<feature type="domain" description="ABC transporter" evidence="5">
    <location>
        <begin position="4"/>
        <end position="234"/>
    </location>
</feature>
<keyword evidence="2" id="KW-0813">Transport</keyword>